<protein>
    <submittedName>
        <fullName evidence="3">Tripartite tricarboxylate transporter TctB family protein</fullName>
    </submittedName>
</protein>
<dbReference type="AlphaFoldDB" id="A0A974PNB3"/>
<accession>A0A974PNB3</accession>
<keyword evidence="4" id="KW-1185">Reference proteome</keyword>
<dbReference type="Proteomes" id="UP000596427">
    <property type="component" value="Chromosome"/>
</dbReference>
<evidence type="ECO:0000313" key="3">
    <source>
        <dbReference type="EMBL" id="QRG06423.1"/>
    </source>
</evidence>
<dbReference type="InterPro" id="IPR009936">
    <property type="entry name" value="DUF1468"/>
</dbReference>
<name>A0A974PNB3_9HYPH</name>
<feature type="transmembrane region" description="Helical" evidence="1">
    <location>
        <begin position="135"/>
        <end position="159"/>
    </location>
</feature>
<evidence type="ECO:0000259" key="2">
    <source>
        <dbReference type="Pfam" id="PF07331"/>
    </source>
</evidence>
<dbReference type="EMBL" id="CP063362">
    <property type="protein sequence ID" value="QRG06423.1"/>
    <property type="molecule type" value="Genomic_DNA"/>
</dbReference>
<evidence type="ECO:0000256" key="1">
    <source>
        <dbReference type="SAM" id="Phobius"/>
    </source>
</evidence>
<gene>
    <name evidence="3" type="ORF">EZH22_26320</name>
</gene>
<reference evidence="3 4" key="1">
    <citation type="submission" date="2020-10" db="EMBL/GenBank/DDBJ databases">
        <title>Degradation of 1,4-Dioxane by Xanthobacter sp. YN2, via a Novel Group-2 Soluble Di-Iron Monooxygenase.</title>
        <authorList>
            <person name="Ma F."/>
            <person name="Wang Y."/>
            <person name="Yang J."/>
            <person name="Guo H."/>
            <person name="Su D."/>
            <person name="Yu L."/>
        </authorList>
    </citation>
    <scope>NUCLEOTIDE SEQUENCE [LARGE SCALE GENOMIC DNA]</scope>
    <source>
        <strain evidence="3 4">YN2</strain>
    </source>
</reference>
<dbReference type="KEGG" id="xdi:EZH22_26320"/>
<proteinExistence type="predicted"/>
<dbReference type="Pfam" id="PF07331">
    <property type="entry name" value="TctB"/>
    <property type="match status" value="1"/>
</dbReference>
<organism evidence="3 4">
    <name type="scientific">Xanthobacter dioxanivorans</name>
    <dbReference type="NCBI Taxonomy" id="2528964"/>
    <lineage>
        <taxon>Bacteria</taxon>
        <taxon>Pseudomonadati</taxon>
        <taxon>Pseudomonadota</taxon>
        <taxon>Alphaproteobacteria</taxon>
        <taxon>Hyphomicrobiales</taxon>
        <taxon>Xanthobacteraceae</taxon>
        <taxon>Xanthobacter</taxon>
    </lineage>
</organism>
<feature type="transmembrane region" description="Helical" evidence="1">
    <location>
        <begin position="110"/>
        <end position="128"/>
    </location>
</feature>
<keyword evidence="1" id="KW-0472">Membrane</keyword>
<keyword evidence="1" id="KW-0812">Transmembrane</keyword>
<feature type="transmembrane region" description="Helical" evidence="1">
    <location>
        <begin position="86"/>
        <end position="104"/>
    </location>
</feature>
<feature type="domain" description="DUF1468" evidence="2">
    <location>
        <begin position="24"/>
        <end position="157"/>
    </location>
</feature>
<sequence length="161" mass="17238">MPARRKSEAAMPHPEALLRRREFLSGLFVLALGGFCLLAVGDLDIGTLAEMGPGYVPRAVAWIIVLAGAGMTLAGFWDEAPVEERVHWRPLVVISAAVCVFGLLVDRYGIVLAVVASTYVASFASPITRHRETPYLCAVLAVLGAVAFVKGLGLAIPIWPR</sequence>
<feature type="transmembrane region" description="Helical" evidence="1">
    <location>
        <begin position="21"/>
        <end position="40"/>
    </location>
</feature>
<evidence type="ECO:0000313" key="4">
    <source>
        <dbReference type="Proteomes" id="UP000596427"/>
    </source>
</evidence>
<keyword evidence="1" id="KW-1133">Transmembrane helix</keyword>
<feature type="transmembrane region" description="Helical" evidence="1">
    <location>
        <begin position="60"/>
        <end position="77"/>
    </location>
</feature>